<dbReference type="Proteomes" id="UP000187209">
    <property type="component" value="Unassembled WGS sequence"/>
</dbReference>
<comment type="caution">
    <text evidence="2">The sequence shown here is derived from an EMBL/GenBank/DDBJ whole genome shotgun (WGS) entry which is preliminary data.</text>
</comment>
<reference evidence="2 3" key="1">
    <citation type="submission" date="2016-11" db="EMBL/GenBank/DDBJ databases">
        <title>The macronuclear genome of Stentor coeruleus: a giant cell with tiny introns.</title>
        <authorList>
            <person name="Slabodnick M."/>
            <person name="Ruby J.G."/>
            <person name="Reiff S.B."/>
            <person name="Swart E.C."/>
            <person name="Gosai S."/>
            <person name="Prabakaran S."/>
            <person name="Witkowska E."/>
            <person name="Larue G.E."/>
            <person name="Fisher S."/>
            <person name="Freeman R.M."/>
            <person name="Gunawardena J."/>
            <person name="Chu W."/>
            <person name="Stover N.A."/>
            <person name="Gregory B.D."/>
            <person name="Nowacki M."/>
            <person name="Derisi J."/>
            <person name="Roy S.W."/>
            <person name="Marshall W.F."/>
            <person name="Sood P."/>
        </authorList>
    </citation>
    <scope>NUCLEOTIDE SEQUENCE [LARGE SCALE GENOMIC DNA]</scope>
    <source>
        <strain evidence="2">WM001</strain>
    </source>
</reference>
<evidence type="ECO:0000313" key="3">
    <source>
        <dbReference type="Proteomes" id="UP000187209"/>
    </source>
</evidence>
<organism evidence="2 3">
    <name type="scientific">Stentor coeruleus</name>
    <dbReference type="NCBI Taxonomy" id="5963"/>
    <lineage>
        <taxon>Eukaryota</taxon>
        <taxon>Sar</taxon>
        <taxon>Alveolata</taxon>
        <taxon>Ciliophora</taxon>
        <taxon>Postciliodesmatophora</taxon>
        <taxon>Heterotrichea</taxon>
        <taxon>Heterotrichida</taxon>
        <taxon>Stentoridae</taxon>
        <taxon>Stentor</taxon>
    </lineage>
</organism>
<evidence type="ECO:0000313" key="2">
    <source>
        <dbReference type="EMBL" id="OMJ79622.1"/>
    </source>
</evidence>
<evidence type="ECO:0000256" key="1">
    <source>
        <dbReference type="SAM" id="MobiDB-lite"/>
    </source>
</evidence>
<feature type="compositionally biased region" description="Basic and acidic residues" evidence="1">
    <location>
        <begin position="233"/>
        <end position="244"/>
    </location>
</feature>
<proteinExistence type="predicted"/>
<name>A0A1R2BS15_9CILI</name>
<gene>
    <name evidence="2" type="ORF">SteCoe_20294</name>
</gene>
<sequence length="253" mass="29354">MRYQALPKHLPTWHTLEQRFSPYKKASEHIKHFEKNFNFMHKHELIQEPYSTDCIPENKLPELDKFHNSHSPVAKISIELQNKIDVVNTFKTSSDILPKKRKSKKTEANSIKNYSNKSAKVVKNNYAQLINKTFYENTQNSFDLLKKIDIKQGRWENEKKSPIKKSLKIYSHDGIELGYEKYKKQNSFVNGLCNAGILHSFYSEKNSIGWKNLDASIRKVSYASPGNKIIHGDGDRKRGCDTGETRTNSSFLE</sequence>
<accession>A0A1R2BS15</accession>
<dbReference type="EMBL" id="MPUH01000461">
    <property type="protein sequence ID" value="OMJ79622.1"/>
    <property type="molecule type" value="Genomic_DNA"/>
</dbReference>
<dbReference type="AlphaFoldDB" id="A0A1R2BS15"/>
<keyword evidence="3" id="KW-1185">Reference proteome</keyword>
<protein>
    <submittedName>
        <fullName evidence="2">Uncharacterized protein</fullName>
    </submittedName>
</protein>
<feature type="region of interest" description="Disordered" evidence="1">
    <location>
        <begin position="233"/>
        <end position="253"/>
    </location>
</feature>